<feature type="region of interest" description="Disordered" evidence="1">
    <location>
        <begin position="1"/>
        <end position="111"/>
    </location>
</feature>
<reference evidence="4 5" key="1">
    <citation type="submission" date="2015-10" db="EMBL/GenBank/DDBJ databases">
        <authorList>
            <person name="Gilbert D.G."/>
        </authorList>
    </citation>
    <scope>NUCLEOTIDE SEQUENCE [LARGE SCALE GENOMIC DNA]</scope>
    <source>
        <strain evidence="4 5">NRRL B-16712</strain>
    </source>
</reference>
<dbReference type="Pfam" id="PF26438">
    <property type="entry name" value="DUF8108_N"/>
    <property type="match status" value="1"/>
</dbReference>
<sequence length="171" mass="18575">MSHPADQPSFGGYSPHNEYPPAYQQAPGYPAAYPPAPPGQPGYPPVAGQPGYPPAYPAAPGYQTEQYPPQYSAPPAPAYPPGQPYPQNQAYPPGQHYPQGQPYPQGPGYPPAYPPQIVIQNNVHAAAFAGGYSLRKHNSVGLHILLFVLTYGIGNLIYAWYVYDWNQKRGL</sequence>
<dbReference type="AlphaFoldDB" id="A0A101JHS2"/>
<proteinExistence type="predicted"/>
<feature type="compositionally biased region" description="Pro residues" evidence="1">
    <location>
        <begin position="32"/>
        <end position="44"/>
    </location>
</feature>
<feature type="compositionally biased region" description="Low complexity" evidence="1">
    <location>
        <begin position="58"/>
        <end position="70"/>
    </location>
</feature>
<feature type="domain" description="DUF8108" evidence="3">
    <location>
        <begin position="135"/>
        <end position="166"/>
    </location>
</feature>
<name>A0A101JHS2_9ACTN</name>
<feature type="compositionally biased region" description="Low complexity" evidence="1">
    <location>
        <begin position="85"/>
        <end position="103"/>
    </location>
</feature>
<accession>A0A101JHS2</accession>
<organism evidence="4 5">
    <name type="scientific">Actinoplanes awajinensis subsp. mycoplanecinus</name>
    <dbReference type="NCBI Taxonomy" id="135947"/>
    <lineage>
        <taxon>Bacteria</taxon>
        <taxon>Bacillati</taxon>
        <taxon>Actinomycetota</taxon>
        <taxon>Actinomycetes</taxon>
        <taxon>Micromonosporales</taxon>
        <taxon>Micromonosporaceae</taxon>
        <taxon>Actinoplanes</taxon>
    </lineage>
</organism>
<dbReference type="RefSeq" id="WP_067701115.1">
    <property type="nucleotide sequence ID" value="NZ_LLZH01000302.1"/>
</dbReference>
<dbReference type="OrthoDB" id="3734612at2"/>
<evidence type="ECO:0000313" key="5">
    <source>
        <dbReference type="Proteomes" id="UP000053244"/>
    </source>
</evidence>
<keyword evidence="2" id="KW-0812">Transmembrane</keyword>
<comment type="caution">
    <text evidence="4">The sequence shown here is derived from an EMBL/GenBank/DDBJ whole genome shotgun (WGS) entry which is preliminary data.</text>
</comment>
<protein>
    <recommendedName>
        <fullName evidence="3">DUF8108 domain-containing protein</fullName>
    </recommendedName>
</protein>
<evidence type="ECO:0000259" key="3">
    <source>
        <dbReference type="Pfam" id="PF26438"/>
    </source>
</evidence>
<dbReference type="InterPro" id="IPR058962">
    <property type="entry name" value="DUF8108_N"/>
</dbReference>
<keyword evidence="2" id="KW-1133">Transmembrane helix</keyword>
<evidence type="ECO:0000256" key="2">
    <source>
        <dbReference type="SAM" id="Phobius"/>
    </source>
</evidence>
<feature type="transmembrane region" description="Helical" evidence="2">
    <location>
        <begin position="142"/>
        <end position="163"/>
    </location>
</feature>
<feature type="compositionally biased region" description="Low complexity" evidence="1">
    <location>
        <begin position="19"/>
        <end position="31"/>
    </location>
</feature>
<evidence type="ECO:0000256" key="1">
    <source>
        <dbReference type="SAM" id="MobiDB-lite"/>
    </source>
</evidence>
<dbReference type="Proteomes" id="UP000053244">
    <property type="component" value="Unassembled WGS sequence"/>
</dbReference>
<gene>
    <name evidence="4" type="ORF">ADL15_36505</name>
</gene>
<evidence type="ECO:0000313" key="4">
    <source>
        <dbReference type="EMBL" id="KUL27018.1"/>
    </source>
</evidence>
<keyword evidence="2" id="KW-0472">Membrane</keyword>
<keyword evidence="5" id="KW-1185">Reference proteome</keyword>
<feature type="compositionally biased region" description="Pro residues" evidence="1">
    <location>
        <begin position="71"/>
        <end position="84"/>
    </location>
</feature>
<dbReference type="EMBL" id="LLZH01000302">
    <property type="protein sequence ID" value="KUL27018.1"/>
    <property type="molecule type" value="Genomic_DNA"/>
</dbReference>